<dbReference type="AlphaFoldDB" id="A0AAV7KA99"/>
<sequence length="216" mass="23370">MCRLSGPTKFGDILKYAKDSAKNQVEEYSYTILLIITDGVIDDMTLSSDLIVESSTLPLSIVIVGVGGADFSNMHKLDADEIPLVHSRTGIKMKNDIVQFVPMREVKAKSQYFNLAKEVLEEVPGQVTTYMRCNNVEPRTSIARVFKTPYGEPEAPAYPVPGPYSSVPAVQQGYGTPYPPGPQGYPQGYGYGAPPPPAQGGGYPPHYVTPSAPPSN</sequence>
<evidence type="ECO:0000313" key="4">
    <source>
        <dbReference type="Proteomes" id="UP001165289"/>
    </source>
</evidence>
<dbReference type="PANTHER" id="PTHR10857">
    <property type="entry name" value="COPINE"/>
    <property type="match status" value="1"/>
</dbReference>
<comment type="caution">
    <text evidence="3">The sequence shown here is derived from an EMBL/GenBank/DDBJ whole genome shotgun (WGS) entry which is preliminary data.</text>
</comment>
<keyword evidence="4" id="KW-1185">Reference proteome</keyword>
<accession>A0AAV7KA99</accession>
<dbReference type="GO" id="GO:0071277">
    <property type="term" value="P:cellular response to calcium ion"/>
    <property type="evidence" value="ECO:0007669"/>
    <property type="project" value="TreeGrafter"/>
</dbReference>
<evidence type="ECO:0000259" key="2">
    <source>
        <dbReference type="Pfam" id="PF07002"/>
    </source>
</evidence>
<dbReference type="GO" id="GO:0005886">
    <property type="term" value="C:plasma membrane"/>
    <property type="evidence" value="ECO:0007669"/>
    <property type="project" value="TreeGrafter"/>
</dbReference>
<name>A0AAV7KA99_9METZ</name>
<protein>
    <submittedName>
        <fullName evidence="3">Copine-8</fullName>
    </submittedName>
</protein>
<feature type="region of interest" description="Disordered" evidence="1">
    <location>
        <begin position="169"/>
        <end position="216"/>
    </location>
</feature>
<dbReference type="InterPro" id="IPR010734">
    <property type="entry name" value="Copine_C"/>
</dbReference>
<feature type="domain" description="Copine C-terminal" evidence="2">
    <location>
        <begin position="3"/>
        <end position="138"/>
    </location>
</feature>
<dbReference type="Proteomes" id="UP001165289">
    <property type="component" value="Unassembled WGS sequence"/>
</dbReference>
<dbReference type="GO" id="GO:0005544">
    <property type="term" value="F:calcium-dependent phospholipid binding"/>
    <property type="evidence" value="ECO:0007669"/>
    <property type="project" value="InterPro"/>
</dbReference>
<dbReference type="InterPro" id="IPR036465">
    <property type="entry name" value="vWFA_dom_sf"/>
</dbReference>
<evidence type="ECO:0000256" key="1">
    <source>
        <dbReference type="SAM" id="MobiDB-lite"/>
    </source>
</evidence>
<organism evidence="3 4">
    <name type="scientific">Oopsacas minuta</name>
    <dbReference type="NCBI Taxonomy" id="111878"/>
    <lineage>
        <taxon>Eukaryota</taxon>
        <taxon>Metazoa</taxon>
        <taxon>Porifera</taxon>
        <taxon>Hexactinellida</taxon>
        <taxon>Hexasterophora</taxon>
        <taxon>Lyssacinosida</taxon>
        <taxon>Leucopsacidae</taxon>
        <taxon>Oopsacas</taxon>
    </lineage>
</organism>
<dbReference type="Pfam" id="PF07002">
    <property type="entry name" value="Copine"/>
    <property type="match status" value="1"/>
</dbReference>
<proteinExistence type="predicted"/>
<gene>
    <name evidence="3" type="ORF">LOD99_15776</name>
</gene>
<reference evidence="3 4" key="1">
    <citation type="journal article" date="2023" name="BMC Biol.">
        <title>The compact genome of the sponge Oopsacas minuta (Hexactinellida) is lacking key metazoan core genes.</title>
        <authorList>
            <person name="Santini S."/>
            <person name="Schenkelaars Q."/>
            <person name="Jourda C."/>
            <person name="Duchesne M."/>
            <person name="Belahbib H."/>
            <person name="Rocher C."/>
            <person name="Selva M."/>
            <person name="Riesgo A."/>
            <person name="Vervoort M."/>
            <person name="Leys S.P."/>
            <person name="Kodjabachian L."/>
            <person name="Le Bivic A."/>
            <person name="Borchiellini C."/>
            <person name="Claverie J.M."/>
            <person name="Renard E."/>
        </authorList>
    </citation>
    <scope>NUCLEOTIDE SEQUENCE [LARGE SCALE GENOMIC DNA]</scope>
    <source>
        <strain evidence="3">SPO-2</strain>
    </source>
</reference>
<dbReference type="PANTHER" id="PTHR10857:SF106">
    <property type="entry name" value="C2 DOMAIN-CONTAINING PROTEIN"/>
    <property type="match status" value="1"/>
</dbReference>
<dbReference type="EMBL" id="JAKMXF010000110">
    <property type="protein sequence ID" value="KAI6658063.1"/>
    <property type="molecule type" value="Genomic_DNA"/>
</dbReference>
<dbReference type="SUPFAM" id="SSF53300">
    <property type="entry name" value="vWA-like"/>
    <property type="match status" value="1"/>
</dbReference>
<dbReference type="InterPro" id="IPR045052">
    <property type="entry name" value="Copine"/>
</dbReference>
<evidence type="ECO:0000313" key="3">
    <source>
        <dbReference type="EMBL" id="KAI6658063.1"/>
    </source>
</evidence>